<dbReference type="InterPro" id="IPR014001">
    <property type="entry name" value="Helicase_ATP-bd"/>
</dbReference>
<dbReference type="PROSITE" id="PS51194">
    <property type="entry name" value="HELICASE_CTER"/>
    <property type="match status" value="1"/>
</dbReference>
<evidence type="ECO:0000256" key="9">
    <source>
        <dbReference type="ARBA" id="ARBA00023125"/>
    </source>
</evidence>
<dbReference type="Pfam" id="PF17764">
    <property type="entry name" value="PriA_3primeBD"/>
    <property type="match status" value="1"/>
</dbReference>
<feature type="binding site" evidence="11">
    <location>
        <position position="449"/>
    </location>
    <ligand>
        <name>Zn(2+)</name>
        <dbReference type="ChEBI" id="CHEBI:29105"/>
        <label>2</label>
    </ligand>
</feature>
<comment type="caution">
    <text evidence="14">The sequence shown here is derived from an EMBL/GenBank/DDBJ whole genome shotgun (WGS) entry which is preliminary data.</text>
</comment>
<feature type="binding site" evidence="11">
    <location>
        <position position="480"/>
    </location>
    <ligand>
        <name>Zn(2+)</name>
        <dbReference type="ChEBI" id="CHEBI:29105"/>
        <label>1</label>
    </ligand>
</feature>
<organism evidence="14 15">
    <name type="scientific">Uliginosibacterium sediminicola</name>
    <dbReference type="NCBI Taxonomy" id="2024550"/>
    <lineage>
        <taxon>Bacteria</taxon>
        <taxon>Pseudomonadati</taxon>
        <taxon>Pseudomonadota</taxon>
        <taxon>Betaproteobacteria</taxon>
        <taxon>Rhodocyclales</taxon>
        <taxon>Zoogloeaceae</taxon>
        <taxon>Uliginosibacterium</taxon>
    </lineage>
</organism>
<comment type="similarity">
    <text evidence="11">Belongs to the helicase family. PriA subfamily.</text>
</comment>
<dbReference type="HAMAP" id="MF_00983">
    <property type="entry name" value="PriA"/>
    <property type="match status" value="1"/>
</dbReference>
<dbReference type="NCBIfam" id="NF004067">
    <property type="entry name" value="PRK05580.1-4"/>
    <property type="match status" value="1"/>
</dbReference>
<evidence type="ECO:0000259" key="13">
    <source>
        <dbReference type="PROSITE" id="PS51194"/>
    </source>
</evidence>
<dbReference type="Gene3D" id="3.40.50.300">
    <property type="entry name" value="P-loop containing nucleotide triphosphate hydrolases"/>
    <property type="match status" value="2"/>
</dbReference>
<dbReference type="EMBL" id="JBDIVE010000003">
    <property type="protein sequence ID" value="MEN3068481.1"/>
    <property type="molecule type" value="Genomic_DNA"/>
</dbReference>
<dbReference type="InterPro" id="IPR001650">
    <property type="entry name" value="Helicase_C-like"/>
</dbReference>
<dbReference type="Proteomes" id="UP001410394">
    <property type="component" value="Unassembled WGS sequence"/>
</dbReference>
<evidence type="ECO:0000256" key="3">
    <source>
        <dbReference type="ARBA" id="ARBA00022723"/>
    </source>
</evidence>
<dbReference type="InterPro" id="IPR042115">
    <property type="entry name" value="PriA_3primeBD_sf"/>
</dbReference>
<dbReference type="Pfam" id="PF00270">
    <property type="entry name" value="DEAD"/>
    <property type="match status" value="1"/>
</dbReference>
<dbReference type="InterPro" id="IPR041236">
    <property type="entry name" value="PriA_C"/>
</dbReference>
<evidence type="ECO:0000256" key="7">
    <source>
        <dbReference type="ARBA" id="ARBA00022833"/>
    </source>
</evidence>
<feature type="domain" description="Helicase C-terminal" evidence="13">
    <location>
        <begin position="472"/>
        <end position="629"/>
    </location>
</feature>
<dbReference type="GO" id="GO:0016787">
    <property type="term" value="F:hydrolase activity"/>
    <property type="evidence" value="ECO:0007669"/>
    <property type="project" value="UniProtKB-KW"/>
</dbReference>
<dbReference type="Pfam" id="PF18074">
    <property type="entry name" value="PriA_C"/>
    <property type="match status" value="1"/>
</dbReference>
<dbReference type="Pfam" id="PF00271">
    <property type="entry name" value="Helicase_C"/>
    <property type="match status" value="1"/>
</dbReference>
<keyword evidence="1 11" id="KW-0639">Primosome</keyword>
<feature type="binding site" evidence="11">
    <location>
        <position position="440"/>
    </location>
    <ligand>
        <name>Zn(2+)</name>
        <dbReference type="ChEBI" id="CHEBI:29105"/>
        <label>1</label>
    </ligand>
</feature>
<dbReference type="SMART" id="SM00490">
    <property type="entry name" value="HELICc"/>
    <property type="match status" value="1"/>
</dbReference>
<keyword evidence="7 11" id="KW-0862">Zinc</keyword>
<dbReference type="PANTHER" id="PTHR30580">
    <property type="entry name" value="PRIMOSOMAL PROTEIN N"/>
    <property type="match status" value="1"/>
</dbReference>
<dbReference type="EC" id="5.6.2.4" evidence="11"/>
<dbReference type="PROSITE" id="PS51192">
    <property type="entry name" value="HELICASE_ATP_BIND_1"/>
    <property type="match status" value="1"/>
</dbReference>
<keyword evidence="3 11" id="KW-0479">Metal-binding</keyword>
<keyword evidence="4 11" id="KW-0547">Nucleotide-binding</keyword>
<evidence type="ECO:0000256" key="4">
    <source>
        <dbReference type="ARBA" id="ARBA00022741"/>
    </source>
</evidence>
<dbReference type="CDD" id="cd18804">
    <property type="entry name" value="SF2_C_priA"/>
    <property type="match status" value="1"/>
</dbReference>
<dbReference type="Pfam" id="PF18319">
    <property type="entry name" value="Zn_ribbon_PriA"/>
    <property type="match status" value="1"/>
</dbReference>
<proteinExistence type="inferred from homology"/>
<name>A0ABU9YXI9_9RHOO</name>
<evidence type="ECO:0000313" key="14">
    <source>
        <dbReference type="EMBL" id="MEN3068481.1"/>
    </source>
</evidence>
<evidence type="ECO:0000256" key="1">
    <source>
        <dbReference type="ARBA" id="ARBA00022515"/>
    </source>
</evidence>
<evidence type="ECO:0000256" key="10">
    <source>
        <dbReference type="ARBA" id="ARBA00023235"/>
    </source>
</evidence>
<dbReference type="CDD" id="cd17929">
    <property type="entry name" value="DEXHc_priA"/>
    <property type="match status" value="1"/>
</dbReference>
<comment type="function">
    <text evidence="11">Initiates the restart of stalled replication forks, which reloads the replicative helicase on sites other than the origin of replication. Recognizes and binds to abandoned replication forks and remodels them to uncover a helicase loading site. Promotes assembly of the primosome at these replication forks.</text>
</comment>
<evidence type="ECO:0000256" key="2">
    <source>
        <dbReference type="ARBA" id="ARBA00022705"/>
    </source>
</evidence>
<dbReference type="RefSeq" id="WP_345919249.1">
    <property type="nucleotide sequence ID" value="NZ_JBDIVE010000003.1"/>
</dbReference>
<accession>A0ABU9YXI9</accession>
<dbReference type="PANTHER" id="PTHR30580:SF0">
    <property type="entry name" value="PRIMOSOMAL PROTEIN N"/>
    <property type="match status" value="1"/>
</dbReference>
<dbReference type="InterPro" id="IPR041222">
    <property type="entry name" value="PriA_3primeBD"/>
</dbReference>
<dbReference type="InterPro" id="IPR040498">
    <property type="entry name" value="PriA_CRR"/>
</dbReference>
<evidence type="ECO:0000256" key="11">
    <source>
        <dbReference type="HAMAP-Rule" id="MF_00983"/>
    </source>
</evidence>
<evidence type="ECO:0000313" key="15">
    <source>
        <dbReference type="Proteomes" id="UP001410394"/>
    </source>
</evidence>
<sequence length="730" mass="79910">MSTARIARVALPLPKPRLFDYLVEAHEGLAVGLCVRVPFGPGEKTGVIVALDPADAPPRDKLRTVREVLLELPPLPAQWLAMAEFAARYYQHPLGEVIATALPPGLRRAVRLPREDDPLLAATAAGRAALAAASKLTRALAAVSLVCSAGSMRRAMLLEQLDNARPGAASEGIRQARNKGWLEVLAPGSNIVAVDSFQANAEQAAAIERIGAALGRFESFLLHGITGSGKTEVYLQLIARCLLQGRAALMLVPEIGLTPQLLERVAGRFPGARLVALHSGLADGARSRGFVQALRGEVDIVLGTRLSVFVPLPNLGLIVVDEEHDASFKQQEGLRYSARDLAVWRARQESVPVVLGSATPALESWLAADSGRYTRLSLSQRAVAEAPPSVRLIDTRRLKLDQGLSPQMVDALRLRLERGEQSLVFLNRRGYAPVIACPSCNWISACPHCSANMVFHQVDAILRCHHCGAEAPVPRTCPDCGSHDVMAFGRGTQRLEERLGEYFPAARILRVDRDAVKTPAQWAFVREQIDTGQVDILVGTQMLAKGHDFPRLTLVCIVGADASLYSSDYRAPERLFQQLMQVSGRAGRAELPGEVLIQTAFVDHPLFHKLTEHDFPGFAALQLAERRQAGFPPYSHHAVLRAEASDLAQALDFLKHARELALSLQGAVRLFDPVPMRLVRRARLERAQLVVEADSRPALQAMLSEWMRQLYEVRLARDLRWHLDVDPGDL</sequence>
<dbReference type="SUPFAM" id="SSF52540">
    <property type="entry name" value="P-loop containing nucleoside triphosphate hydrolases"/>
    <property type="match status" value="1"/>
</dbReference>
<keyword evidence="2 11" id="KW-0235">DNA replication</keyword>
<keyword evidence="8 11" id="KW-0067">ATP-binding</keyword>
<keyword evidence="10 11" id="KW-0413">Isomerase</keyword>
<evidence type="ECO:0000256" key="8">
    <source>
        <dbReference type="ARBA" id="ARBA00022840"/>
    </source>
</evidence>
<protein>
    <recommendedName>
        <fullName evidence="11">Replication restart protein PriA</fullName>
    </recommendedName>
    <alternativeName>
        <fullName evidence="11">ATP-dependent DNA helicase PriA</fullName>
        <ecNumber evidence="11">5.6.2.4</ecNumber>
    </alternativeName>
    <alternativeName>
        <fullName evidence="11">DNA 3'-5' helicase PriA</fullName>
    </alternativeName>
</protein>
<comment type="cofactor">
    <cofactor evidence="11">
        <name>Zn(2+)</name>
        <dbReference type="ChEBI" id="CHEBI:29105"/>
    </cofactor>
    <text evidence="11">Binds 2 zinc ions per subunit.</text>
</comment>
<keyword evidence="15" id="KW-1185">Reference proteome</keyword>
<gene>
    <name evidence="11" type="primary">priA</name>
    <name evidence="14" type="ORF">ABDB84_08315</name>
</gene>
<evidence type="ECO:0000256" key="5">
    <source>
        <dbReference type="ARBA" id="ARBA00022801"/>
    </source>
</evidence>
<keyword evidence="5 11" id="KW-0378">Hydrolase</keyword>
<comment type="catalytic activity">
    <reaction evidence="11">
        <text>ATP + H2O = ADP + phosphate + H(+)</text>
        <dbReference type="Rhea" id="RHEA:13065"/>
        <dbReference type="ChEBI" id="CHEBI:15377"/>
        <dbReference type="ChEBI" id="CHEBI:15378"/>
        <dbReference type="ChEBI" id="CHEBI:30616"/>
        <dbReference type="ChEBI" id="CHEBI:43474"/>
        <dbReference type="ChEBI" id="CHEBI:456216"/>
        <dbReference type="EC" id="5.6.2.4"/>
    </reaction>
</comment>
<reference evidence="14 15" key="1">
    <citation type="journal article" date="2018" name="Int. J. Syst. Evol. Microbiol.">
        <title>Uliginosibacterium sediminicola sp. nov., isolated from freshwater sediment.</title>
        <authorList>
            <person name="Hwang W.M."/>
            <person name="Kim S.M."/>
            <person name="Kang K."/>
            <person name="Ahn T.Y."/>
        </authorList>
    </citation>
    <scope>NUCLEOTIDE SEQUENCE [LARGE SCALE GENOMIC DNA]</scope>
    <source>
        <strain evidence="14 15">M1-21</strain>
    </source>
</reference>
<feature type="binding site" evidence="11">
    <location>
        <position position="467"/>
    </location>
    <ligand>
        <name>Zn(2+)</name>
        <dbReference type="ChEBI" id="CHEBI:29105"/>
        <label>2</label>
    </ligand>
</feature>
<keyword evidence="6 11" id="KW-0347">Helicase</keyword>
<comment type="subunit">
    <text evidence="11">Component of the replication restart primosome.</text>
</comment>
<feature type="binding site" evidence="11">
    <location>
        <position position="477"/>
    </location>
    <ligand>
        <name>Zn(2+)</name>
        <dbReference type="ChEBI" id="CHEBI:29105"/>
        <label>1</label>
    </ligand>
</feature>
<comment type="catalytic activity">
    <reaction evidence="11">
        <text>Couples ATP hydrolysis with the unwinding of duplex DNA by translocating in the 3'-5' direction.</text>
        <dbReference type="EC" id="5.6.2.4"/>
    </reaction>
</comment>
<dbReference type="SMART" id="SM00487">
    <property type="entry name" value="DEXDc"/>
    <property type="match status" value="1"/>
</dbReference>
<evidence type="ECO:0000259" key="12">
    <source>
        <dbReference type="PROSITE" id="PS51192"/>
    </source>
</evidence>
<dbReference type="NCBIfam" id="TIGR00595">
    <property type="entry name" value="priA"/>
    <property type="match status" value="1"/>
</dbReference>
<feature type="binding site" evidence="11">
    <location>
        <position position="446"/>
    </location>
    <ligand>
        <name>Zn(2+)</name>
        <dbReference type="ChEBI" id="CHEBI:29105"/>
        <label>2</label>
    </ligand>
</feature>
<dbReference type="InterPro" id="IPR005259">
    <property type="entry name" value="PriA"/>
</dbReference>
<keyword evidence="9 11" id="KW-0238">DNA-binding</keyword>
<feature type="domain" description="Helicase ATP-binding" evidence="12">
    <location>
        <begin position="211"/>
        <end position="378"/>
    </location>
</feature>
<dbReference type="InterPro" id="IPR011545">
    <property type="entry name" value="DEAD/DEAH_box_helicase_dom"/>
</dbReference>
<dbReference type="Gene3D" id="3.40.1440.60">
    <property type="entry name" value="PriA, 3(prime) DNA-binding domain"/>
    <property type="match status" value="1"/>
</dbReference>
<dbReference type="InterPro" id="IPR027417">
    <property type="entry name" value="P-loop_NTPase"/>
</dbReference>
<feature type="binding site" evidence="11">
    <location>
        <position position="437"/>
    </location>
    <ligand>
        <name>Zn(2+)</name>
        <dbReference type="ChEBI" id="CHEBI:29105"/>
        <label>1</label>
    </ligand>
</feature>
<evidence type="ECO:0000256" key="6">
    <source>
        <dbReference type="ARBA" id="ARBA00022806"/>
    </source>
</evidence>
<feature type="binding site" evidence="11">
    <location>
        <position position="464"/>
    </location>
    <ligand>
        <name>Zn(2+)</name>
        <dbReference type="ChEBI" id="CHEBI:29105"/>
        <label>2</label>
    </ligand>
</feature>